<dbReference type="PANTHER" id="PTHR47623">
    <property type="entry name" value="OS09G0287300 PROTEIN"/>
    <property type="match status" value="1"/>
</dbReference>
<dbReference type="Gene3D" id="3.40.50.1240">
    <property type="entry name" value="Phosphoglycerate mutase-like"/>
    <property type="match status" value="1"/>
</dbReference>
<dbReference type="InterPro" id="IPR013078">
    <property type="entry name" value="His_Pase_superF_clade-1"/>
</dbReference>
<dbReference type="EMBL" id="LN515532">
    <property type="protein sequence ID" value="CEA15725.1"/>
    <property type="molecule type" value="Genomic_DNA"/>
</dbReference>
<organism evidence="2 3">
    <name type="scientific">Fermentimonas caenicola</name>
    <dbReference type="NCBI Taxonomy" id="1562970"/>
    <lineage>
        <taxon>Bacteria</taxon>
        <taxon>Pseudomonadati</taxon>
        <taxon>Bacteroidota</taxon>
        <taxon>Bacteroidia</taxon>
        <taxon>Bacteroidales</taxon>
        <taxon>Dysgonomonadaceae</taxon>
        <taxon>Fermentimonas</taxon>
    </lineage>
</organism>
<name>A0A098BYH2_9BACT</name>
<accession>A0A098BYH2</accession>
<dbReference type="InterPro" id="IPR029033">
    <property type="entry name" value="His_PPase_superfam"/>
</dbReference>
<protein>
    <recommendedName>
        <fullName evidence="4">Phosphohistidine phosphatase</fullName>
    </recommendedName>
</protein>
<dbReference type="CDD" id="cd07067">
    <property type="entry name" value="HP_PGM_like"/>
    <property type="match status" value="1"/>
</dbReference>
<evidence type="ECO:0000256" key="1">
    <source>
        <dbReference type="PIRSR" id="PIRSR613078-2"/>
    </source>
</evidence>
<keyword evidence="3" id="KW-1185">Reference proteome</keyword>
<evidence type="ECO:0000313" key="2">
    <source>
        <dbReference type="EMBL" id="CEA15725.1"/>
    </source>
</evidence>
<gene>
    <name evidence="2" type="ORF">ING2E5B_0971</name>
</gene>
<dbReference type="HOGENOM" id="CLU_084603_2_2_10"/>
<dbReference type="PANTHER" id="PTHR47623:SF1">
    <property type="entry name" value="OS09G0287300 PROTEIN"/>
    <property type="match status" value="1"/>
</dbReference>
<feature type="binding site" evidence="1">
    <location>
        <begin position="8"/>
        <end position="15"/>
    </location>
    <ligand>
        <name>substrate</name>
    </ligand>
</feature>
<proteinExistence type="predicted"/>
<evidence type="ECO:0008006" key="4">
    <source>
        <dbReference type="Google" id="ProtNLM"/>
    </source>
</evidence>
<dbReference type="SMART" id="SM00855">
    <property type="entry name" value="PGAM"/>
    <property type="match status" value="1"/>
</dbReference>
<reference evidence="2 3" key="1">
    <citation type="submission" date="2014-08" db="EMBL/GenBank/DDBJ databases">
        <authorList>
            <person name="Wibberg D."/>
        </authorList>
    </citation>
    <scope>NUCLEOTIDE SEQUENCE [LARGE SCALE GENOMIC DNA]</scope>
    <source>
        <strain evidence="3">ING2-E5B</strain>
    </source>
</reference>
<dbReference type="OrthoDB" id="9810154at2"/>
<dbReference type="SUPFAM" id="SSF53254">
    <property type="entry name" value="Phosphoglycerate mutase-like"/>
    <property type="match status" value="1"/>
</dbReference>
<dbReference type="KEGG" id="pbt:ING2E5B_0971"/>
<dbReference type="Pfam" id="PF00300">
    <property type="entry name" value="His_Phos_1"/>
    <property type="match status" value="1"/>
</dbReference>
<evidence type="ECO:0000313" key="3">
    <source>
        <dbReference type="Proteomes" id="UP000032417"/>
    </source>
</evidence>
<sequence length="162" mass="18212">MKQLIIFRHGKAEQNTMAIDDYDRELTERGKRNANDMGAFILKKAGVPDLILSSSAKRAHQTAIIAAKSIGYPENEIQTDQNLYFAPERWIMNVLSKLPDNINSCIFVGHNPGLTDLINSLGVQLDNLPTASTACFEFNVDSWREVSTDQANFKWLKIAKEL</sequence>
<dbReference type="Proteomes" id="UP000032417">
    <property type="component" value="Chromosome 1"/>
</dbReference>
<feature type="binding site" evidence="1">
    <location>
        <position position="58"/>
    </location>
    <ligand>
        <name>substrate</name>
    </ligand>
</feature>
<dbReference type="AlphaFoldDB" id="A0A098BYH2"/>
<dbReference type="STRING" id="1562970.ING2E5B_0971"/>